<evidence type="ECO:0000256" key="6">
    <source>
        <dbReference type="ARBA" id="ARBA00022692"/>
    </source>
</evidence>
<keyword evidence="5 11" id="KW-0808">Transferase</keyword>
<feature type="transmembrane region" description="Helical" evidence="11">
    <location>
        <begin position="233"/>
        <end position="254"/>
    </location>
</feature>
<feature type="transmembrane region" description="Helical" evidence="11">
    <location>
        <begin position="111"/>
        <end position="128"/>
    </location>
</feature>
<proteinExistence type="inferred from homology"/>
<keyword evidence="9 11" id="KW-0472">Membrane</keyword>
<dbReference type="EC" id="2.5.1.141" evidence="11"/>
<reference evidence="12" key="1">
    <citation type="journal article" date="2014" name="Int. J. Syst. Evol. Microbiol.">
        <title>Complete genome sequence of Corynebacterium casei LMG S-19264T (=DSM 44701T), isolated from a smear-ripened cheese.</title>
        <authorList>
            <consortium name="US DOE Joint Genome Institute (JGI-PGF)"/>
            <person name="Walter F."/>
            <person name="Albersmeier A."/>
            <person name="Kalinowski J."/>
            <person name="Ruckert C."/>
        </authorList>
    </citation>
    <scope>NUCLEOTIDE SEQUENCE</scope>
    <source>
        <strain evidence="12">JCM 13583</strain>
    </source>
</reference>
<keyword evidence="7 11" id="KW-1133">Transmembrane helix</keyword>
<dbReference type="GO" id="GO:0048034">
    <property type="term" value="P:heme O biosynthetic process"/>
    <property type="evidence" value="ECO:0007669"/>
    <property type="project" value="UniProtKB-UniRule"/>
</dbReference>
<evidence type="ECO:0000256" key="7">
    <source>
        <dbReference type="ARBA" id="ARBA00022989"/>
    </source>
</evidence>
<feature type="transmembrane region" description="Helical" evidence="11">
    <location>
        <begin position="36"/>
        <end position="60"/>
    </location>
</feature>
<comment type="pathway">
    <text evidence="3 11">Porphyrin-containing compound metabolism; heme O biosynthesis; heme O from protoheme: step 1/1.</text>
</comment>
<organism evidence="12 13">
    <name type="scientific">Thermogymnomonas acidicola</name>
    <dbReference type="NCBI Taxonomy" id="399579"/>
    <lineage>
        <taxon>Archaea</taxon>
        <taxon>Methanobacteriati</taxon>
        <taxon>Thermoplasmatota</taxon>
        <taxon>Thermoplasmata</taxon>
        <taxon>Thermoplasmatales</taxon>
        <taxon>Thermogymnomonas</taxon>
    </lineage>
</organism>
<sequence>MKAREFLGIFKVEITVLIDIVAVSAFLSVPGSTLRLALLAPLLVSGSLASFSSALFNNIYDQDIDGRMKRTEYRTKLINWKTRNLYIAVATLMIALSMAISQIYLNTLTSLFIFGGFLSYFVLYTVILKRRTIWNIVIGGIAGSFPALAGWSSLTGSVSSTSLFLAFLVFLWTPSHFWSLASSRVEDYIQADVPMLPVVKGVKASTRWIFTNTVVLVAYTLIPFFVHMDLGRAYFPIAIASDVAFLYLTGRLLVSSDTPSLKRAFHFSNLYLLLILVSVWLVAVGW</sequence>
<dbReference type="InterPro" id="IPR000537">
    <property type="entry name" value="UbiA_prenyltransferase"/>
</dbReference>
<dbReference type="InterPro" id="IPR006369">
    <property type="entry name" value="Protohaem_IX_farnesylTrfase"/>
</dbReference>
<comment type="subcellular location">
    <subcellularLocation>
        <location evidence="2 11">Cell membrane</location>
        <topology evidence="2 11">Multi-pass membrane protein</topology>
    </subcellularLocation>
</comment>
<dbReference type="InterPro" id="IPR044878">
    <property type="entry name" value="UbiA_sf"/>
</dbReference>
<evidence type="ECO:0000256" key="3">
    <source>
        <dbReference type="ARBA" id="ARBA00004919"/>
    </source>
</evidence>
<dbReference type="GO" id="GO:0005886">
    <property type="term" value="C:plasma membrane"/>
    <property type="evidence" value="ECO:0007669"/>
    <property type="project" value="UniProtKB-SubCell"/>
</dbReference>
<name>A0AA37FC42_9ARCH</name>
<dbReference type="Pfam" id="PF01040">
    <property type="entry name" value="UbiA"/>
    <property type="match status" value="1"/>
</dbReference>
<dbReference type="HAMAP" id="MF_00154">
    <property type="entry name" value="CyoE_CtaB"/>
    <property type="match status" value="1"/>
</dbReference>
<dbReference type="PANTHER" id="PTHR43448:SF2">
    <property type="entry name" value="PROTOHEME IX FARNESYLTRANSFERASE, MITOCHONDRIAL"/>
    <property type="match status" value="1"/>
</dbReference>
<evidence type="ECO:0000313" key="12">
    <source>
        <dbReference type="EMBL" id="GGM78050.1"/>
    </source>
</evidence>
<dbReference type="Proteomes" id="UP000632195">
    <property type="component" value="Unassembled WGS sequence"/>
</dbReference>
<evidence type="ECO:0000313" key="13">
    <source>
        <dbReference type="Proteomes" id="UP000632195"/>
    </source>
</evidence>
<comment type="catalytic activity">
    <reaction evidence="10 11">
        <text>heme b + (2E,6E)-farnesyl diphosphate + H2O = Fe(II)-heme o + diphosphate</text>
        <dbReference type="Rhea" id="RHEA:28070"/>
        <dbReference type="ChEBI" id="CHEBI:15377"/>
        <dbReference type="ChEBI" id="CHEBI:33019"/>
        <dbReference type="ChEBI" id="CHEBI:60344"/>
        <dbReference type="ChEBI" id="CHEBI:60530"/>
        <dbReference type="ChEBI" id="CHEBI:175763"/>
        <dbReference type="EC" id="2.5.1.141"/>
    </reaction>
</comment>
<comment type="caution">
    <text evidence="12">The sequence shown here is derived from an EMBL/GenBank/DDBJ whole genome shotgun (WGS) entry which is preliminary data.</text>
</comment>
<reference evidence="12" key="2">
    <citation type="submission" date="2022-09" db="EMBL/GenBank/DDBJ databases">
        <authorList>
            <person name="Sun Q."/>
            <person name="Ohkuma M."/>
        </authorList>
    </citation>
    <scope>NUCLEOTIDE SEQUENCE</scope>
    <source>
        <strain evidence="12">JCM 13583</strain>
    </source>
</reference>
<evidence type="ECO:0000256" key="8">
    <source>
        <dbReference type="ARBA" id="ARBA00023133"/>
    </source>
</evidence>
<evidence type="ECO:0000256" key="1">
    <source>
        <dbReference type="ARBA" id="ARBA00004019"/>
    </source>
</evidence>
<keyword evidence="13" id="KW-1185">Reference proteome</keyword>
<evidence type="ECO:0000256" key="11">
    <source>
        <dbReference type="HAMAP-Rule" id="MF_00154"/>
    </source>
</evidence>
<keyword evidence="8 11" id="KW-0350">Heme biosynthesis</keyword>
<comment type="miscellaneous">
    <text evidence="11">Carbon 2 of the heme B porphyrin ring is defined according to the Fischer nomenclature.</text>
</comment>
<dbReference type="GO" id="GO:0008495">
    <property type="term" value="F:protoheme IX farnesyltransferase activity"/>
    <property type="evidence" value="ECO:0007669"/>
    <property type="project" value="UniProtKB-UniRule"/>
</dbReference>
<evidence type="ECO:0000256" key="4">
    <source>
        <dbReference type="ARBA" id="ARBA00010223"/>
    </source>
</evidence>
<evidence type="ECO:0000256" key="9">
    <source>
        <dbReference type="ARBA" id="ARBA00023136"/>
    </source>
</evidence>
<feature type="transmembrane region" description="Helical" evidence="11">
    <location>
        <begin position="163"/>
        <end position="181"/>
    </location>
</feature>
<dbReference type="AlphaFoldDB" id="A0AA37FC42"/>
<accession>A0AA37FC42</accession>
<feature type="transmembrane region" description="Helical" evidence="11">
    <location>
        <begin position="266"/>
        <end position="283"/>
    </location>
</feature>
<keyword evidence="11" id="KW-1003">Cell membrane</keyword>
<dbReference type="NCBIfam" id="TIGR01473">
    <property type="entry name" value="cyoE_ctaB"/>
    <property type="match status" value="1"/>
</dbReference>
<dbReference type="RefSeq" id="WP_188681660.1">
    <property type="nucleotide sequence ID" value="NZ_BMNY01000003.1"/>
</dbReference>
<feature type="transmembrane region" description="Helical" evidence="11">
    <location>
        <begin position="133"/>
        <end position="151"/>
    </location>
</feature>
<keyword evidence="6 11" id="KW-0812">Transmembrane</keyword>
<comment type="similarity">
    <text evidence="11">Belongs to the UbiA prenyltransferase family. Protoheme IX farnesyltransferase subfamily.</text>
</comment>
<protein>
    <recommendedName>
        <fullName evidence="11">Protoheme IX farnesyltransferase</fullName>
        <ecNumber evidence="11">2.5.1.141</ecNumber>
    </recommendedName>
    <alternativeName>
        <fullName evidence="11">Heme B farnesyltransferase</fullName>
    </alternativeName>
    <alternativeName>
        <fullName evidence="11">Heme O synthase</fullName>
    </alternativeName>
</protein>
<comment type="function">
    <text evidence="1 11">Converts heme B (protoheme IX) to heme O by substitution of the vinyl group on carbon 2 of heme B porphyrin ring with a hydroxyethyl farnesyl side group.</text>
</comment>
<dbReference type="PANTHER" id="PTHR43448">
    <property type="entry name" value="PROTOHEME IX FARNESYLTRANSFERASE, MITOCHONDRIAL"/>
    <property type="match status" value="1"/>
</dbReference>
<comment type="similarity">
    <text evidence="4">In the C-terminal section; belongs to the UbiA prenyltransferase family. Protoheme IX farnesyltransferase subfamily.</text>
</comment>
<dbReference type="CDD" id="cd13957">
    <property type="entry name" value="PT_UbiA_Cox10"/>
    <property type="match status" value="1"/>
</dbReference>
<dbReference type="Gene3D" id="1.10.357.140">
    <property type="entry name" value="UbiA prenyltransferase"/>
    <property type="match status" value="1"/>
</dbReference>
<feature type="transmembrane region" description="Helical" evidence="11">
    <location>
        <begin position="84"/>
        <end position="105"/>
    </location>
</feature>
<feature type="transmembrane region" description="Helical" evidence="11">
    <location>
        <begin position="208"/>
        <end position="227"/>
    </location>
</feature>
<evidence type="ECO:0000256" key="2">
    <source>
        <dbReference type="ARBA" id="ARBA00004651"/>
    </source>
</evidence>
<evidence type="ECO:0000256" key="10">
    <source>
        <dbReference type="ARBA" id="ARBA00047690"/>
    </source>
</evidence>
<feature type="transmembrane region" description="Helical" evidence="11">
    <location>
        <begin position="12"/>
        <end position="30"/>
    </location>
</feature>
<gene>
    <name evidence="12" type="primary">cyoE</name>
    <name evidence="11" type="synonym">ctaB</name>
    <name evidence="12" type="ORF">GCM10007108_15270</name>
</gene>
<evidence type="ECO:0000256" key="5">
    <source>
        <dbReference type="ARBA" id="ARBA00022679"/>
    </source>
</evidence>
<dbReference type="EMBL" id="BMNY01000003">
    <property type="protein sequence ID" value="GGM78050.1"/>
    <property type="molecule type" value="Genomic_DNA"/>
</dbReference>